<reference evidence="2 3" key="1">
    <citation type="submission" date="2022-02" db="EMBL/GenBank/DDBJ databases">
        <title>Draft genome sequence of Mezorhizobium retamae strain IRAMC:0171 isolated from Retama raetam nodules.</title>
        <authorList>
            <person name="Bengaied R."/>
            <person name="Sbissi I."/>
            <person name="Huber K."/>
            <person name="Ghodbane F."/>
            <person name="Nouioui I."/>
            <person name="Tarhouni M."/>
            <person name="Gtari M."/>
        </authorList>
    </citation>
    <scope>NUCLEOTIDE SEQUENCE [LARGE SCALE GENOMIC DNA]</scope>
    <source>
        <strain evidence="2 3">IRAMC:0171</strain>
    </source>
</reference>
<feature type="region of interest" description="Disordered" evidence="1">
    <location>
        <begin position="250"/>
        <end position="288"/>
    </location>
</feature>
<evidence type="ECO:0000313" key="3">
    <source>
        <dbReference type="Proteomes" id="UP001201701"/>
    </source>
</evidence>
<gene>
    <name evidence="2" type="ORF">L4923_19520</name>
</gene>
<organism evidence="2 3">
    <name type="scientific">Mesorhizobium retamae</name>
    <dbReference type="NCBI Taxonomy" id="2912854"/>
    <lineage>
        <taxon>Bacteria</taxon>
        <taxon>Pseudomonadati</taxon>
        <taxon>Pseudomonadota</taxon>
        <taxon>Alphaproteobacteria</taxon>
        <taxon>Hyphomicrobiales</taxon>
        <taxon>Phyllobacteriaceae</taxon>
        <taxon>Mesorhizobium</taxon>
    </lineage>
</organism>
<accession>A0ABS9QKV7</accession>
<comment type="caution">
    <text evidence="2">The sequence shown here is derived from an EMBL/GenBank/DDBJ whole genome shotgun (WGS) entry which is preliminary data.</text>
</comment>
<proteinExistence type="predicted"/>
<dbReference type="EMBL" id="JAKREW010000021">
    <property type="protein sequence ID" value="MCG7507224.1"/>
    <property type="molecule type" value="Genomic_DNA"/>
</dbReference>
<feature type="compositionally biased region" description="Polar residues" evidence="1">
    <location>
        <begin position="252"/>
        <end position="263"/>
    </location>
</feature>
<dbReference type="Proteomes" id="UP001201701">
    <property type="component" value="Unassembled WGS sequence"/>
</dbReference>
<protein>
    <recommendedName>
        <fullName evidence="4">Peptidase M15A C-terminal domain-containing protein</fullName>
    </recommendedName>
</protein>
<feature type="compositionally biased region" description="Polar residues" evidence="1">
    <location>
        <begin position="352"/>
        <end position="363"/>
    </location>
</feature>
<sequence length="626" mass="68306">MARSFILGKNQQYRTPEELAQARAAANRLLADQQTPTNVGSGLNAIGRALLYRSLMADAEAATAPDPVGAPVSAVTKVDPVAKALNIARTETPSASPKVAKALAGKPVSKTENPNLPSRLDFVRSDKAAYRNAIAAVESAGNGDYAAIGPTHEKYGRALGRYQVMEANLPQWSREALGREVTPDEFLANPNLQDFIFDHRFGGYIKKFGNLPDAVSSWFTGQRLVVGKNRKDSLGTTGASYVRKFNHALSHPLSSNPSRSRFAQTPLDAPLPTPRPGYDLTNPDPSTDFSGPMQIPNSTDPWSAQPDPARFEGGMDGTFQPTPQMLRQMLQNQQMNETQRSQISRQIERQEGSQGINLPSSVPTPAERHITPQNNFADPARFAPDVEPDASQPTLPILRQALQSPQLNETQRAQISRQIEGLQGNPDVELPQSAPIPSSAIRKQRSPDLAVSPPASQYGWLTYTNQHAKRSLPLSNKLISALDSFLPDMGVTMEVFSGGQEAAGPNRVGKTHRHDHGNAADVFFFKDGRRLDWANDEDRLIFEEIVRRGRAAGITGFGAGEGYMRPGSMHLGFGTPAVWGRELSKQEKKKLGRNYALPPEWLRTAFDQGRVPAPVLPRSGPIPSSR</sequence>
<feature type="compositionally biased region" description="Low complexity" evidence="1">
    <location>
        <begin position="332"/>
        <end position="345"/>
    </location>
</feature>
<name>A0ABS9QKV7_9HYPH</name>
<keyword evidence="3" id="KW-1185">Reference proteome</keyword>
<feature type="region of interest" description="Disordered" evidence="1">
    <location>
        <begin position="332"/>
        <end position="392"/>
    </location>
</feature>
<evidence type="ECO:0000256" key="1">
    <source>
        <dbReference type="SAM" id="MobiDB-lite"/>
    </source>
</evidence>
<evidence type="ECO:0000313" key="2">
    <source>
        <dbReference type="EMBL" id="MCG7507224.1"/>
    </source>
</evidence>
<dbReference type="RefSeq" id="WP_239368161.1">
    <property type="nucleotide sequence ID" value="NZ_JAKREW010000021.1"/>
</dbReference>
<evidence type="ECO:0008006" key="4">
    <source>
        <dbReference type="Google" id="ProtNLM"/>
    </source>
</evidence>